<comment type="caution">
    <text evidence="2">The sequence shown here is derived from an EMBL/GenBank/DDBJ whole genome shotgun (WGS) entry which is preliminary data.</text>
</comment>
<keyword evidence="1" id="KW-1133">Transmembrane helix</keyword>
<name>A0ABW2ZR63_9MICO</name>
<dbReference type="Proteomes" id="UP001597042">
    <property type="component" value="Unassembled WGS sequence"/>
</dbReference>
<gene>
    <name evidence="2" type="ORF">ACFQZV_06925</name>
</gene>
<dbReference type="EMBL" id="JBHTIM010000001">
    <property type="protein sequence ID" value="MFD0781031.1"/>
    <property type="molecule type" value="Genomic_DNA"/>
</dbReference>
<evidence type="ECO:0000256" key="1">
    <source>
        <dbReference type="SAM" id="Phobius"/>
    </source>
</evidence>
<dbReference type="RefSeq" id="WP_378750353.1">
    <property type="nucleotide sequence ID" value="NZ_JBHSSV010000002.1"/>
</dbReference>
<keyword evidence="1" id="KW-0812">Transmembrane</keyword>
<accession>A0ABW2ZR63</accession>
<organism evidence="2 3">
    <name type="scientific">Microbacterium koreense</name>
    <dbReference type="NCBI Taxonomy" id="323761"/>
    <lineage>
        <taxon>Bacteria</taxon>
        <taxon>Bacillati</taxon>
        <taxon>Actinomycetota</taxon>
        <taxon>Actinomycetes</taxon>
        <taxon>Micrococcales</taxon>
        <taxon>Microbacteriaceae</taxon>
        <taxon>Microbacterium</taxon>
    </lineage>
</organism>
<proteinExistence type="predicted"/>
<keyword evidence="3" id="KW-1185">Reference proteome</keyword>
<feature type="transmembrane region" description="Helical" evidence="1">
    <location>
        <begin position="12"/>
        <end position="32"/>
    </location>
</feature>
<sequence length="42" mass="4414">MTIDSQLASDLLLGLIALMGVVGLVATVGAMFSMGRQAYRKD</sequence>
<evidence type="ECO:0000313" key="2">
    <source>
        <dbReference type="EMBL" id="MFD0781031.1"/>
    </source>
</evidence>
<evidence type="ECO:0000313" key="3">
    <source>
        <dbReference type="Proteomes" id="UP001597042"/>
    </source>
</evidence>
<keyword evidence="1" id="KW-0472">Membrane</keyword>
<protein>
    <submittedName>
        <fullName evidence="2">Uncharacterized protein</fullName>
    </submittedName>
</protein>
<reference evidence="3" key="1">
    <citation type="journal article" date="2019" name="Int. J. Syst. Evol. Microbiol.">
        <title>The Global Catalogue of Microorganisms (GCM) 10K type strain sequencing project: providing services to taxonomists for standard genome sequencing and annotation.</title>
        <authorList>
            <consortium name="The Broad Institute Genomics Platform"/>
            <consortium name="The Broad Institute Genome Sequencing Center for Infectious Disease"/>
            <person name="Wu L."/>
            <person name="Ma J."/>
        </authorList>
    </citation>
    <scope>NUCLEOTIDE SEQUENCE [LARGE SCALE GENOMIC DNA]</scope>
    <source>
        <strain evidence="3">CCUG 50754</strain>
    </source>
</reference>